<comment type="caution">
    <text evidence="1">The sequence shown here is derived from an EMBL/GenBank/DDBJ whole genome shotgun (WGS) entry which is preliminary data.</text>
</comment>
<sequence length="157" mass="17188">MDQEMKSFIGLSVVLTGFNQSILAPSVDPVDIKADYLAAFNEKVGSDLVSSILSTYETLKGEGKTPQEIGEAILSEPDFEMPCRKLIFLWYSGAWPTIIPASNGKPASTVSTLLSAKSYTTGLAWQVMQSHPMGDSNYRYGYWSETPADLNDYTGNN</sequence>
<organism evidence="1 2">
    <name type="scientific">Pseudotenacibaculum haliotis</name>
    <dbReference type="NCBI Taxonomy" id="1862138"/>
    <lineage>
        <taxon>Bacteria</taxon>
        <taxon>Pseudomonadati</taxon>
        <taxon>Bacteroidota</taxon>
        <taxon>Flavobacteriia</taxon>
        <taxon>Flavobacteriales</taxon>
        <taxon>Flavobacteriaceae</taxon>
        <taxon>Pseudotenacibaculum</taxon>
    </lineage>
</organism>
<dbReference type="RefSeq" id="WP_379666121.1">
    <property type="nucleotide sequence ID" value="NZ_JBHULH010000004.1"/>
</dbReference>
<accession>A0ABW5LRI3</accession>
<proteinExistence type="predicted"/>
<evidence type="ECO:0008006" key="3">
    <source>
        <dbReference type="Google" id="ProtNLM"/>
    </source>
</evidence>
<name>A0ABW5LRI3_9FLAO</name>
<dbReference type="EMBL" id="JBHULH010000004">
    <property type="protein sequence ID" value="MFD2567410.1"/>
    <property type="molecule type" value="Genomic_DNA"/>
</dbReference>
<protein>
    <recommendedName>
        <fullName evidence="3">Sorbitol dehydrogenase</fullName>
    </recommendedName>
</protein>
<keyword evidence="2" id="KW-1185">Reference proteome</keyword>
<reference evidence="2" key="1">
    <citation type="journal article" date="2019" name="Int. J. Syst. Evol. Microbiol.">
        <title>The Global Catalogue of Microorganisms (GCM) 10K type strain sequencing project: providing services to taxonomists for standard genome sequencing and annotation.</title>
        <authorList>
            <consortium name="The Broad Institute Genomics Platform"/>
            <consortium name="The Broad Institute Genome Sequencing Center for Infectious Disease"/>
            <person name="Wu L."/>
            <person name="Ma J."/>
        </authorList>
    </citation>
    <scope>NUCLEOTIDE SEQUENCE [LARGE SCALE GENOMIC DNA]</scope>
    <source>
        <strain evidence="2">KCTC 52127</strain>
    </source>
</reference>
<dbReference type="Proteomes" id="UP001597508">
    <property type="component" value="Unassembled WGS sequence"/>
</dbReference>
<evidence type="ECO:0000313" key="2">
    <source>
        <dbReference type="Proteomes" id="UP001597508"/>
    </source>
</evidence>
<gene>
    <name evidence="1" type="ORF">ACFSRZ_08500</name>
</gene>
<evidence type="ECO:0000313" key="1">
    <source>
        <dbReference type="EMBL" id="MFD2567410.1"/>
    </source>
</evidence>